<evidence type="ECO:0000313" key="7">
    <source>
        <dbReference type="Proteomes" id="UP000033859"/>
    </source>
</evidence>
<dbReference type="AlphaFoldDB" id="A0A0G1AKM5"/>
<name>A0A0G1AKM5_9BACT</name>
<comment type="caution">
    <text evidence="6">The sequence shown here is derived from an EMBL/GenBank/DDBJ whole genome shotgun (WGS) entry which is preliminary data.</text>
</comment>
<evidence type="ECO:0000256" key="1">
    <source>
        <dbReference type="ARBA" id="ARBA00004127"/>
    </source>
</evidence>
<organism evidence="6 7">
    <name type="scientific">Candidatus Yanofskybacteria bacterium GW2011_GWC2_41_9</name>
    <dbReference type="NCBI Taxonomy" id="1619029"/>
    <lineage>
        <taxon>Bacteria</taxon>
        <taxon>Candidatus Yanofskyibacteriota</taxon>
    </lineage>
</organism>
<evidence type="ECO:0000256" key="4">
    <source>
        <dbReference type="ARBA" id="ARBA00023136"/>
    </source>
</evidence>
<keyword evidence="2 5" id="KW-0812">Transmembrane</keyword>
<evidence type="ECO:0000256" key="2">
    <source>
        <dbReference type="ARBA" id="ARBA00022692"/>
    </source>
</evidence>
<dbReference type="Gene3D" id="1.20.120.1630">
    <property type="match status" value="1"/>
</dbReference>
<keyword evidence="4 5" id="KW-0472">Membrane</keyword>
<comment type="subcellular location">
    <subcellularLocation>
        <location evidence="1">Endomembrane system</location>
        <topology evidence="1">Multi-pass membrane protein</topology>
    </subcellularLocation>
</comment>
<feature type="transmembrane region" description="Helical" evidence="5">
    <location>
        <begin position="20"/>
        <end position="49"/>
    </location>
</feature>
<evidence type="ECO:0000313" key="6">
    <source>
        <dbReference type="EMBL" id="KKS25833.1"/>
    </source>
</evidence>
<dbReference type="InterPro" id="IPR007318">
    <property type="entry name" value="Phopholipid_MeTrfase"/>
</dbReference>
<dbReference type="Pfam" id="PF04191">
    <property type="entry name" value="PEMT"/>
    <property type="match status" value="1"/>
</dbReference>
<accession>A0A0G1AKM5</accession>
<keyword evidence="3 5" id="KW-1133">Transmembrane helix</keyword>
<sequence length="75" mass="9147">MTSGPFQFTRNPMYLSLTSIYIGLSLIINTYWLLLFLPFVLIILHYGVILREEKYLEKKFKEEYVSYKSQVRRWF</sequence>
<evidence type="ECO:0000256" key="5">
    <source>
        <dbReference type="SAM" id="Phobius"/>
    </source>
</evidence>
<dbReference type="Proteomes" id="UP000033859">
    <property type="component" value="Unassembled WGS sequence"/>
</dbReference>
<evidence type="ECO:0000256" key="3">
    <source>
        <dbReference type="ARBA" id="ARBA00022989"/>
    </source>
</evidence>
<evidence type="ECO:0008006" key="8">
    <source>
        <dbReference type="Google" id="ProtNLM"/>
    </source>
</evidence>
<reference evidence="6 7" key="1">
    <citation type="journal article" date="2015" name="Nature">
        <title>rRNA introns, odd ribosomes, and small enigmatic genomes across a large radiation of phyla.</title>
        <authorList>
            <person name="Brown C.T."/>
            <person name="Hug L.A."/>
            <person name="Thomas B.C."/>
            <person name="Sharon I."/>
            <person name="Castelle C.J."/>
            <person name="Singh A."/>
            <person name="Wilkins M.J."/>
            <person name="Williams K.H."/>
            <person name="Banfield J.F."/>
        </authorList>
    </citation>
    <scope>NUCLEOTIDE SEQUENCE [LARGE SCALE GENOMIC DNA]</scope>
</reference>
<dbReference type="GO" id="GO:0012505">
    <property type="term" value="C:endomembrane system"/>
    <property type="evidence" value="ECO:0007669"/>
    <property type="project" value="UniProtKB-SubCell"/>
</dbReference>
<dbReference type="EMBL" id="LCCE01000036">
    <property type="protein sequence ID" value="KKS25833.1"/>
    <property type="molecule type" value="Genomic_DNA"/>
</dbReference>
<proteinExistence type="predicted"/>
<gene>
    <name evidence="6" type="ORF">UU84_C0036G0009</name>
</gene>
<protein>
    <recommendedName>
        <fullName evidence="8">Isoprenylcysteine carboxyl methyltransferase</fullName>
    </recommendedName>
</protein>